<dbReference type="EC" id="2.1.1.-" evidence="2"/>
<dbReference type="GO" id="GO:0032259">
    <property type="term" value="P:methylation"/>
    <property type="evidence" value="ECO:0007669"/>
    <property type="project" value="UniProtKB-KW"/>
</dbReference>
<keyword evidence="2" id="KW-0489">Methyltransferase</keyword>
<evidence type="ECO:0000313" key="3">
    <source>
        <dbReference type="Proteomes" id="UP001596298"/>
    </source>
</evidence>
<dbReference type="CDD" id="cd02440">
    <property type="entry name" value="AdoMet_MTases"/>
    <property type="match status" value="1"/>
</dbReference>
<gene>
    <name evidence="2" type="ORF">ACFQDH_08735</name>
</gene>
<proteinExistence type="predicted"/>
<dbReference type="PANTHER" id="PTHR43591">
    <property type="entry name" value="METHYLTRANSFERASE"/>
    <property type="match status" value="1"/>
</dbReference>
<dbReference type="RefSeq" id="WP_382400404.1">
    <property type="nucleotide sequence ID" value="NZ_JBHSWH010000001.1"/>
</dbReference>
<dbReference type="GO" id="GO:0008168">
    <property type="term" value="F:methyltransferase activity"/>
    <property type="evidence" value="ECO:0007669"/>
    <property type="project" value="UniProtKB-KW"/>
</dbReference>
<evidence type="ECO:0000313" key="2">
    <source>
        <dbReference type="EMBL" id="MFC6705349.1"/>
    </source>
</evidence>
<comment type="caution">
    <text evidence="2">The sequence shown here is derived from an EMBL/GenBank/DDBJ whole genome shotgun (WGS) entry which is preliminary data.</text>
</comment>
<organism evidence="2 3">
    <name type="scientific">Flexivirga alba</name>
    <dbReference type="NCBI Taxonomy" id="702742"/>
    <lineage>
        <taxon>Bacteria</taxon>
        <taxon>Bacillati</taxon>
        <taxon>Actinomycetota</taxon>
        <taxon>Actinomycetes</taxon>
        <taxon>Micrococcales</taxon>
        <taxon>Dermacoccaceae</taxon>
        <taxon>Flexivirga</taxon>
    </lineage>
</organism>
<dbReference type="Proteomes" id="UP001596298">
    <property type="component" value="Unassembled WGS sequence"/>
</dbReference>
<dbReference type="InterPro" id="IPR013216">
    <property type="entry name" value="Methyltransf_11"/>
</dbReference>
<dbReference type="SUPFAM" id="SSF53335">
    <property type="entry name" value="S-adenosyl-L-methionine-dependent methyltransferases"/>
    <property type="match status" value="1"/>
</dbReference>
<keyword evidence="2" id="KW-0808">Transferase</keyword>
<dbReference type="Gene3D" id="3.40.50.150">
    <property type="entry name" value="Vaccinia Virus protein VP39"/>
    <property type="match status" value="1"/>
</dbReference>
<protein>
    <submittedName>
        <fullName evidence="2">Class I SAM-dependent methyltransferase</fullName>
        <ecNumber evidence="2">2.1.1.-</ecNumber>
    </submittedName>
</protein>
<evidence type="ECO:0000259" key="1">
    <source>
        <dbReference type="Pfam" id="PF08241"/>
    </source>
</evidence>
<sequence length="278" mass="29623">MSVTSSAHTSADAVLKQRHRTMWASGNYPRIARELVAPLGRELVTALGIGPGDRVLDVAAGTGNASVPAALTGADVTASDLTPELLDAGRAGAPDARVTWDVADAEALPYADGSFHIVMSCIGVMFAPHHQQAAGEMARVCRPGGRIGVLSWTPDGTIGQLFAAMRDFMPPPPPGAAPPPLWGDEQHVRELFDGVLEQVTAQRHVLPVSFFSDAAAFCDYFHHYYGPSVSTYRLHADEPDRIQALNSAVTEVAERANTATDGGFTMDWGFLLVTGYRV</sequence>
<accession>A0ABW2AFC8</accession>
<feature type="domain" description="Methyltransferase type 11" evidence="1">
    <location>
        <begin position="56"/>
        <end position="147"/>
    </location>
</feature>
<dbReference type="Pfam" id="PF08241">
    <property type="entry name" value="Methyltransf_11"/>
    <property type="match status" value="1"/>
</dbReference>
<dbReference type="PANTHER" id="PTHR43591:SF24">
    <property type="entry name" value="2-METHOXY-6-POLYPRENYL-1,4-BENZOQUINOL METHYLASE, MITOCHONDRIAL"/>
    <property type="match status" value="1"/>
</dbReference>
<reference evidence="3" key="1">
    <citation type="journal article" date="2019" name="Int. J. Syst. Evol. Microbiol.">
        <title>The Global Catalogue of Microorganisms (GCM) 10K type strain sequencing project: providing services to taxonomists for standard genome sequencing and annotation.</title>
        <authorList>
            <consortium name="The Broad Institute Genomics Platform"/>
            <consortium name="The Broad Institute Genome Sequencing Center for Infectious Disease"/>
            <person name="Wu L."/>
            <person name="Ma J."/>
        </authorList>
    </citation>
    <scope>NUCLEOTIDE SEQUENCE [LARGE SCALE GENOMIC DNA]</scope>
    <source>
        <strain evidence="3">CCUG 58127</strain>
    </source>
</reference>
<name>A0ABW2AFC8_9MICO</name>
<dbReference type="InterPro" id="IPR029063">
    <property type="entry name" value="SAM-dependent_MTases_sf"/>
</dbReference>
<dbReference type="EMBL" id="JBHSWH010000001">
    <property type="protein sequence ID" value="MFC6705349.1"/>
    <property type="molecule type" value="Genomic_DNA"/>
</dbReference>
<keyword evidence="3" id="KW-1185">Reference proteome</keyword>